<name>A0AAN9ACM3_HALRR</name>
<comment type="caution">
    <text evidence="3">The sequence shown here is derived from an EMBL/GenBank/DDBJ whole genome shotgun (WGS) entry which is preliminary data.</text>
</comment>
<gene>
    <name evidence="3" type="ORF">SK128_021685</name>
</gene>
<reference evidence="3 4" key="1">
    <citation type="submission" date="2023-11" db="EMBL/GenBank/DDBJ databases">
        <title>Halocaridina rubra genome assembly.</title>
        <authorList>
            <person name="Smith C."/>
        </authorList>
    </citation>
    <scope>NUCLEOTIDE SEQUENCE [LARGE SCALE GENOMIC DNA]</scope>
    <source>
        <strain evidence="3">EP-1</strain>
        <tissue evidence="3">Whole</tissue>
    </source>
</reference>
<evidence type="ECO:0000313" key="3">
    <source>
        <dbReference type="EMBL" id="KAK7083528.1"/>
    </source>
</evidence>
<evidence type="ECO:0000256" key="2">
    <source>
        <dbReference type="SAM" id="Phobius"/>
    </source>
</evidence>
<dbReference type="AlphaFoldDB" id="A0AAN9ACM3"/>
<organism evidence="3 4">
    <name type="scientific">Halocaridina rubra</name>
    <name type="common">Hawaiian red shrimp</name>
    <dbReference type="NCBI Taxonomy" id="373956"/>
    <lineage>
        <taxon>Eukaryota</taxon>
        <taxon>Metazoa</taxon>
        <taxon>Ecdysozoa</taxon>
        <taxon>Arthropoda</taxon>
        <taxon>Crustacea</taxon>
        <taxon>Multicrustacea</taxon>
        <taxon>Malacostraca</taxon>
        <taxon>Eumalacostraca</taxon>
        <taxon>Eucarida</taxon>
        <taxon>Decapoda</taxon>
        <taxon>Pleocyemata</taxon>
        <taxon>Caridea</taxon>
        <taxon>Atyoidea</taxon>
        <taxon>Atyidae</taxon>
        <taxon>Halocaridina</taxon>
    </lineage>
</organism>
<protein>
    <submittedName>
        <fullName evidence="3">Uncharacterized protein</fullName>
    </submittedName>
</protein>
<feature type="transmembrane region" description="Helical" evidence="2">
    <location>
        <begin position="46"/>
        <end position="66"/>
    </location>
</feature>
<dbReference type="Proteomes" id="UP001381693">
    <property type="component" value="Unassembled WGS sequence"/>
</dbReference>
<feature type="compositionally biased region" description="Polar residues" evidence="1">
    <location>
        <begin position="24"/>
        <end position="34"/>
    </location>
</feature>
<feature type="non-terminal residue" evidence="3">
    <location>
        <position position="135"/>
    </location>
</feature>
<dbReference type="EMBL" id="JAXCGZ010002857">
    <property type="protein sequence ID" value="KAK7083528.1"/>
    <property type="molecule type" value="Genomic_DNA"/>
</dbReference>
<evidence type="ECO:0000313" key="4">
    <source>
        <dbReference type="Proteomes" id="UP001381693"/>
    </source>
</evidence>
<evidence type="ECO:0000256" key="1">
    <source>
        <dbReference type="SAM" id="MobiDB-lite"/>
    </source>
</evidence>
<proteinExistence type="predicted"/>
<accession>A0AAN9ACM3</accession>
<sequence length="135" mass="14804">MAKSSSTAAASFEGDQNDPKDNKNNGFAFSSFKSTGGRRPPLHTPLLSWGFLLTVFSIGAWCYLGWRHLNLEWKVGSLEGELASRLEHRLRQLGLETPVYHKDVAKASPSVSTPSHARVARQAPLENCACPPGQR</sequence>
<keyword evidence="2" id="KW-0472">Membrane</keyword>
<keyword evidence="2" id="KW-1133">Transmembrane helix</keyword>
<keyword evidence="2" id="KW-0812">Transmembrane</keyword>
<keyword evidence="4" id="KW-1185">Reference proteome</keyword>
<feature type="region of interest" description="Disordered" evidence="1">
    <location>
        <begin position="1"/>
        <end position="40"/>
    </location>
</feature>